<dbReference type="InterPro" id="IPR001667">
    <property type="entry name" value="DDH_dom"/>
</dbReference>
<dbReference type="InterPro" id="IPR038763">
    <property type="entry name" value="DHH_sf"/>
</dbReference>
<evidence type="ECO:0000256" key="1">
    <source>
        <dbReference type="ARBA" id="ARBA00005915"/>
    </source>
</evidence>
<dbReference type="SUPFAM" id="SSF64182">
    <property type="entry name" value="DHH phosphoesterases"/>
    <property type="match status" value="1"/>
</dbReference>
<dbReference type="RefSeq" id="WP_101807921.1">
    <property type="nucleotide sequence ID" value="NZ_NFEZ01000003.1"/>
</dbReference>
<dbReference type="InterPro" id="IPR004610">
    <property type="entry name" value="RecJ"/>
</dbReference>
<dbReference type="GO" id="GO:0008409">
    <property type="term" value="F:5'-3' exonuclease activity"/>
    <property type="evidence" value="ECO:0007669"/>
    <property type="project" value="InterPro"/>
</dbReference>
<dbReference type="GO" id="GO:0003676">
    <property type="term" value="F:nucleic acid binding"/>
    <property type="evidence" value="ECO:0007669"/>
    <property type="project" value="InterPro"/>
</dbReference>
<dbReference type="PANTHER" id="PTHR30255">
    <property type="entry name" value="SINGLE-STRANDED-DNA-SPECIFIC EXONUCLEASE RECJ"/>
    <property type="match status" value="1"/>
</dbReference>
<evidence type="ECO:0000313" key="10">
    <source>
        <dbReference type="EMBL" id="PLT46895.1"/>
    </source>
</evidence>
<accession>A0A2N5N9A0</accession>
<feature type="domain" description="DHHA1" evidence="7">
    <location>
        <begin position="355"/>
        <end position="441"/>
    </location>
</feature>
<evidence type="ECO:0000259" key="7">
    <source>
        <dbReference type="Pfam" id="PF02272"/>
    </source>
</evidence>
<evidence type="ECO:0000256" key="5">
    <source>
        <dbReference type="ARBA" id="ARBA00022839"/>
    </source>
</evidence>
<evidence type="ECO:0000256" key="4">
    <source>
        <dbReference type="ARBA" id="ARBA00022801"/>
    </source>
</evidence>
<gene>
    <name evidence="10" type="ORF">B8V81_1119</name>
</gene>
<comment type="caution">
    <text evidence="10">The sequence shown here is derived from an EMBL/GenBank/DDBJ whole genome shotgun (WGS) entry which is preliminary data.</text>
</comment>
<keyword evidence="5 10" id="KW-0269">Exonuclease</keyword>
<evidence type="ECO:0000259" key="6">
    <source>
        <dbReference type="Pfam" id="PF01368"/>
    </source>
</evidence>
<dbReference type="NCBIfam" id="TIGR00644">
    <property type="entry name" value="recJ"/>
    <property type="match status" value="1"/>
</dbReference>
<dbReference type="Proteomes" id="UP000234789">
    <property type="component" value="Unassembled WGS sequence"/>
</dbReference>
<proteinExistence type="inferred from homology"/>
<keyword evidence="3" id="KW-0540">Nuclease</keyword>
<dbReference type="InterPro" id="IPR003156">
    <property type="entry name" value="DHHA1_dom"/>
</dbReference>
<dbReference type="Pfam" id="PF02272">
    <property type="entry name" value="DHHA1"/>
    <property type="match status" value="1"/>
</dbReference>
<evidence type="ECO:0000256" key="3">
    <source>
        <dbReference type="ARBA" id="ARBA00022722"/>
    </source>
</evidence>
<dbReference type="EMBL" id="NFEZ01000003">
    <property type="protein sequence ID" value="PLT46895.1"/>
    <property type="molecule type" value="Genomic_DNA"/>
</dbReference>
<evidence type="ECO:0000259" key="8">
    <source>
        <dbReference type="Pfam" id="PF10141"/>
    </source>
</evidence>
<feature type="domain" description="DDH" evidence="6">
    <location>
        <begin position="85"/>
        <end position="229"/>
    </location>
</feature>
<protein>
    <recommendedName>
        <fullName evidence="2">Single-stranded-DNA-specific exonuclease RecJ</fullName>
    </recommendedName>
</protein>
<dbReference type="Gene3D" id="3.90.1640.30">
    <property type="match status" value="1"/>
</dbReference>
<keyword evidence="11" id="KW-1185">Reference proteome</keyword>
<organism evidence="10 11">
    <name type="scientific">Paenibacillus pasadenensis</name>
    <dbReference type="NCBI Taxonomy" id="217090"/>
    <lineage>
        <taxon>Bacteria</taxon>
        <taxon>Bacillati</taxon>
        <taxon>Bacillota</taxon>
        <taxon>Bacilli</taxon>
        <taxon>Bacillales</taxon>
        <taxon>Paenibacillaceae</taxon>
        <taxon>Paenibacillus</taxon>
    </lineage>
</organism>
<evidence type="ECO:0000256" key="2">
    <source>
        <dbReference type="ARBA" id="ARBA00019841"/>
    </source>
</evidence>
<feature type="domain" description="RecJ OB" evidence="9">
    <location>
        <begin position="464"/>
        <end position="571"/>
    </location>
</feature>
<reference evidence="10 11" key="1">
    <citation type="submission" date="2017-05" db="EMBL/GenBank/DDBJ databases">
        <title>Functional genome analysis of Paenibacillus pasadenensis strain R16: insights on endophytic life style and antifungal activity.</title>
        <authorList>
            <person name="Passera A."/>
            <person name="Marcolungo L."/>
            <person name="Casati P."/>
            <person name="Brasca M."/>
            <person name="Quaglino F."/>
            <person name="Delledonne M."/>
        </authorList>
    </citation>
    <scope>NUCLEOTIDE SEQUENCE [LARGE SCALE GENOMIC DNA]</scope>
    <source>
        <strain evidence="10 11">R16</strain>
    </source>
</reference>
<dbReference type="GO" id="GO:0006310">
    <property type="term" value="P:DNA recombination"/>
    <property type="evidence" value="ECO:0007669"/>
    <property type="project" value="InterPro"/>
</dbReference>
<evidence type="ECO:0000313" key="11">
    <source>
        <dbReference type="Proteomes" id="UP000234789"/>
    </source>
</evidence>
<dbReference type="InterPro" id="IPR041122">
    <property type="entry name" value="RecJ_OB"/>
</dbReference>
<dbReference type="InterPro" id="IPR018779">
    <property type="entry name" value="RecJ_C"/>
</dbReference>
<keyword evidence="4 10" id="KW-0378">Hydrolase</keyword>
<dbReference type="Gene3D" id="2.40.50.460">
    <property type="match status" value="1"/>
</dbReference>
<comment type="similarity">
    <text evidence="1">Belongs to the RecJ family.</text>
</comment>
<dbReference type="AlphaFoldDB" id="A0A2N5N9A0"/>
<dbReference type="Pfam" id="PF10141">
    <property type="entry name" value="ssDNA-exonuc_C"/>
    <property type="match status" value="1"/>
</dbReference>
<dbReference type="Pfam" id="PF17768">
    <property type="entry name" value="RecJ_OB"/>
    <property type="match status" value="1"/>
</dbReference>
<dbReference type="PANTHER" id="PTHR30255:SF2">
    <property type="entry name" value="SINGLE-STRANDED-DNA-SPECIFIC EXONUCLEASE RECJ"/>
    <property type="match status" value="1"/>
</dbReference>
<sequence>MIPSKTRWRIRELDASGEEKAAKLAAQLRLSPLAARLLVLRGQESPEQAERFLRGGVEELHDPYELLGMEAAVRRIRQAADGGERVLVYGDYDADGVSSTSLMLYLLRELGMRHDYYIPHRMKEGYGLNVPAVERAAEQGFSLIITVDNGISAVEPIARARELGLSVVVTDHHEPPESLPEADAIVNPKQPGCPYPFKGLAGAGVAFKLAQALLGRPPLEWSDIAALGTVADLMPLEDENRFLVRCGLETMRRSPKPGFKALAEACGTALESVTASDIGFQMGPRINAAGRLEHADAAVRLLVSEDLAEAAGLAGELDELNVRRRAIVEQMTLEAEEAWQERCRRADEAGEPHPGVIVLAREGWNPGVIGIVASKLLDRHFRPAVLLGHDLETGLCKGSARSIPGFDLYEALSASKHLMEHYGGHAAAAGMTLKHEHLAELERGLCLEAARQLQPEDYVPVSEIDLVCLPEEASLKTIEQLALLEPFGSGNPLPKVLLQGARLAELRTIGKDQSHLKLSLGKPGASALDAIGFGLGGLSEQLAGSSAADIVGELSVNEWNGRKRPQLMIRDLAVRQPRVYDHRGTRDPLALVARLRERLLREGATGAVIASPARLQGPLRQETAAAASGAAGGFRCCDPAELPAGGFGCRELALLEPPSSWAELEAGLRLTPGLAAVHLLYPKQQPAGADWTERERMGQLYARLRRLAPLPGGRAEAVRQLAQQAGCPSAAAALALAVFTELGFLREEGGALALEPAPGRRELTESASWRAAREESRLAALLQDSPEAISAWLSQLRPELQAESILN</sequence>
<evidence type="ECO:0000259" key="9">
    <source>
        <dbReference type="Pfam" id="PF17768"/>
    </source>
</evidence>
<feature type="domain" description="Single-stranded-DNA-specific exonuclease RecJ C-terminal" evidence="8">
    <location>
        <begin position="651"/>
        <end position="793"/>
    </location>
</feature>
<name>A0A2N5N9A0_9BACL</name>
<dbReference type="Pfam" id="PF01368">
    <property type="entry name" value="DHH"/>
    <property type="match status" value="1"/>
</dbReference>
<dbReference type="InterPro" id="IPR051673">
    <property type="entry name" value="SSDNA_exonuclease_RecJ"/>
</dbReference>
<dbReference type="GO" id="GO:0006281">
    <property type="term" value="P:DNA repair"/>
    <property type="evidence" value="ECO:0007669"/>
    <property type="project" value="InterPro"/>
</dbReference>